<reference evidence="2" key="1">
    <citation type="submission" date="2007-07" db="EMBL/GenBank/DDBJ databases">
        <title>PCAP assembly of the Caenorhabditis remanei genome.</title>
        <authorList>
            <consortium name="The Caenorhabditis remanei Sequencing Consortium"/>
            <person name="Wilson R.K."/>
        </authorList>
    </citation>
    <scope>NUCLEOTIDE SEQUENCE [LARGE SCALE GENOMIC DNA]</scope>
    <source>
        <strain evidence="2">PB4641</strain>
    </source>
</reference>
<dbReference type="Gene3D" id="3.30.710.10">
    <property type="entry name" value="Potassium Channel Kv1.1, Chain A"/>
    <property type="match status" value="1"/>
</dbReference>
<keyword evidence="3" id="KW-1185">Reference proteome</keyword>
<dbReference type="OrthoDB" id="407567at2759"/>
<protein>
    <recommendedName>
        <fullName evidence="1">BTB domain-containing protein</fullName>
    </recommendedName>
</protein>
<dbReference type="CDD" id="cd18186">
    <property type="entry name" value="BTB_POZ_ZBTB_KLHL-like"/>
    <property type="match status" value="1"/>
</dbReference>
<sequence length="180" mass="21078">MSETPEISVYESTFAQSNKTDAILVVDGKKLHVNKTLLSYHSNYFNTLFNGEFKEKSMTEIAIEDVNFYIFATLLSLLQHNPIEITRWNSANLLKLADRFLLPYPKSLVENFIWTSSEFERIDKLKLADKYKLDSLLERVIALYTRPADFSELSYNRNKDISEKLQLRMAKLYFGMYFNS</sequence>
<proteinExistence type="predicted"/>
<evidence type="ECO:0000259" key="1">
    <source>
        <dbReference type="PROSITE" id="PS50097"/>
    </source>
</evidence>
<dbReference type="AlphaFoldDB" id="E3MTC0"/>
<accession>E3MTC0</accession>
<feature type="domain" description="BTB" evidence="1">
    <location>
        <begin position="20"/>
        <end position="87"/>
    </location>
</feature>
<dbReference type="SMART" id="SM00225">
    <property type="entry name" value="BTB"/>
    <property type="match status" value="1"/>
</dbReference>
<dbReference type="PANTHER" id="PTHR22744:SF14">
    <property type="entry name" value="BTB DOMAIN-CONTAINING PROTEIN-RELATED"/>
    <property type="match status" value="1"/>
</dbReference>
<dbReference type="PANTHER" id="PTHR22744">
    <property type="entry name" value="HELIX LOOP HELIX PROTEIN 21-RELATED"/>
    <property type="match status" value="1"/>
</dbReference>
<gene>
    <name evidence="2" type="ORF">CRE_19794</name>
</gene>
<organism evidence="3">
    <name type="scientific">Caenorhabditis remanei</name>
    <name type="common">Caenorhabditis vulgaris</name>
    <dbReference type="NCBI Taxonomy" id="31234"/>
    <lineage>
        <taxon>Eukaryota</taxon>
        <taxon>Metazoa</taxon>
        <taxon>Ecdysozoa</taxon>
        <taxon>Nematoda</taxon>
        <taxon>Chromadorea</taxon>
        <taxon>Rhabditida</taxon>
        <taxon>Rhabditina</taxon>
        <taxon>Rhabditomorpha</taxon>
        <taxon>Rhabditoidea</taxon>
        <taxon>Rhabditidae</taxon>
        <taxon>Peloderinae</taxon>
        <taxon>Caenorhabditis</taxon>
    </lineage>
</organism>
<dbReference type="SUPFAM" id="SSF54695">
    <property type="entry name" value="POZ domain"/>
    <property type="match status" value="1"/>
</dbReference>
<evidence type="ECO:0000313" key="3">
    <source>
        <dbReference type="Proteomes" id="UP000008281"/>
    </source>
</evidence>
<dbReference type="HOGENOM" id="CLU_036654_2_1_1"/>
<dbReference type="OMA" id="YGARESF"/>
<dbReference type="InterPro" id="IPR011333">
    <property type="entry name" value="SKP1/BTB/POZ_sf"/>
</dbReference>
<dbReference type="Proteomes" id="UP000008281">
    <property type="component" value="Unassembled WGS sequence"/>
</dbReference>
<dbReference type="EMBL" id="DS268476">
    <property type="protein sequence ID" value="EFP08786.1"/>
    <property type="molecule type" value="Genomic_DNA"/>
</dbReference>
<dbReference type="InterPro" id="IPR000210">
    <property type="entry name" value="BTB/POZ_dom"/>
</dbReference>
<dbReference type="PROSITE" id="PS50097">
    <property type="entry name" value="BTB"/>
    <property type="match status" value="1"/>
</dbReference>
<dbReference type="InParanoid" id="E3MTC0"/>
<dbReference type="Pfam" id="PF00651">
    <property type="entry name" value="BTB"/>
    <property type="match status" value="1"/>
</dbReference>
<evidence type="ECO:0000313" key="2">
    <source>
        <dbReference type="EMBL" id="EFP08786.1"/>
    </source>
</evidence>
<name>E3MTC0_CAERE</name>